<evidence type="ECO:0000313" key="1">
    <source>
        <dbReference type="EMBL" id="VYT68438.1"/>
    </source>
</evidence>
<accession>A0A6N2YRJ1</accession>
<sequence length="50" mass="6199">MYKENDNIKISYTLSSRKKEFKWYIDDSKLIIEKIFKNDSKTKQFEFTKK</sequence>
<dbReference type="EMBL" id="CACRTO010000005">
    <property type="protein sequence ID" value="VYT68438.1"/>
    <property type="molecule type" value="Genomic_DNA"/>
</dbReference>
<dbReference type="AlphaFoldDB" id="A0A6N2YRJ1"/>
<proteinExistence type="predicted"/>
<name>A0A6N2YRJ1_9CLOT</name>
<reference evidence="1" key="1">
    <citation type="submission" date="2019-11" db="EMBL/GenBank/DDBJ databases">
        <authorList>
            <person name="Feng L."/>
        </authorList>
    </citation>
    <scope>NUCLEOTIDE SEQUENCE</scope>
    <source>
        <strain evidence="1">CTertiumLFYP3</strain>
    </source>
</reference>
<dbReference type="RefSeq" id="WP_156624521.1">
    <property type="nucleotide sequence ID" value="NZ_CACRTO010000005.1"/>
</dbReference>
<organism evidence="1">
    <name type="scientific">Clostridium tertium</name>
    <dbReference type="NCBI Taxonomy" id="1559"/>
    <lineage>
        <taxon>Bacteria</taxon>
        <taxon>Bacillati</taxon>
        <taxon>Bacillota</taxon>
        <taxon>Clostridia</taxon>
        <taxon>Eubacteriales</taxon>
        <taxon>Clostridiaceae</taxon>
        <taxon>Clostridium</taxon>
    </lineage>
</organism>
<protein>
    <submittedName>
        <fullName evidence="1">Uncharacterized protein</fullName>
    </submittedName>
</protein>
<gene>
    <name evidence="1" type="ORF">CTLFYP3_00430</name>
</gene>